<name>A0ABT8TFZ7_9GAMM</name>
<protein>
    <submittedName>
        <fullName evidence="1">Uncharacterized protein</fullName>
    </submittedName>
</protein>
<organism evidence="1 2">
    <name type="scientific">Gilvimarinus algae</name>
    <dbReference type="NCBI Taxonomy" id="3058037"/>
    <lineage>
        <taxon>Bacteria</taxon>
        <taxon>Pseudomonadati</taxon>
        <taxon>Pseudomonadota</taxon>
        <taxon>Gammaproteobacteria</taxon>
        <taxon>Cellvibrionales</taxon>
        <taxon>Cellvibrionaceae</taxon>
        <taxon>Gilvimarinus</taxon>
    </lineage>
</organism>
<evidence type="ECO:0000313" key="1">
    <source>
        <dbReference type="EMBL" id="MDO3383000.1"/>
    </source>
</evidence>
<sequence>MAKPNRRWFELAVVALLLTTVLWVAARYYDRLVVDTQAAATRLQARNLNRTLEFVHTLWRSHNARPGWLDYGDQALLINPAGWPVDARLPGSPAAVLATDQTPAALACERVLRALINVPYSDTVKPKWPQWQVAAPKAGQCRYWLGAAPEPRFYLGYQSDSGQVIPSAAARRR</sequence>
<accession>A0ABT8TFZ7</accession>
<dbReference type="Proteomes" id="UP001168380">
    <property type="component" value="Unassembled WGS sequence"/>
</dbReference>
<keyword evidence="2" id="KW-1185">Reference proteome</keyword>
<proteinExistence type="predicted"/>
<gene>
    <name evidence="1" type="ORF">QWI16_12545</name>
</gene>
<evidence type="ECO:0000313" key="2">
    <source>
        <dbReference type="Proteomes" id="UP001168380"/>
    </source>
</evidence>
<dbReference type="RefSeq" id="WP_302713600.1">
    <property type="nucleotide sequence ID" value="NZ_JAULRT010000059.1"/>
</dbReference>
<reference evidence="1" key="1">
    <citation type="submission" date="2023-07" db="EMBL/GenBank/DDBJ databases">
        <title>Gilvimarinus algae sp. nov., isolated from the surface of Kelp.</title>
        <authorList>
            <person name="Sun Y.Y."/>
            <person name="Gong Y."/>
            <person name="Du Z.J."/>
        </authorList>
    </citation>
    <scope>NUCLEOTIDE SEQUENCE</scope>
    <source>
        <strain evidence="1">SDUM040014</strain>
    </source>
</reference>
<dbReference type="EMBL" id="JAULRT010000059">
    <property type="protein sequence ID" value="MDO3383000.1"/>
    <property type="molecule type" value="Genomic_DNA"/>
</dbReference>
<comment type="caution">
    <text evidence="1">The sequence shown here is derived from an EMBL/GenBank/DDBJ whole genome shotgun (WGS) entry which is preliminary data.</text>
</comment>